<dbReference type="PANTHER" id="PTHR41349:SF1">
    <property type="entry name" value="PROTEIN CBG08683"/>
    <property type="match status" value="1"/>
</dbReference>
<dbReference type="InterPro" id="IPR013783">
    <property type="entry name" value="Ig-like_fold"/>
</dbReference>
<gene>
    <name evidence="3" type="ORF">VFPBJ_10676</name>
</gene>
<dbReference type="SUPFAM" id="SSF56219">
    <property type="entry name" value="DNase I-like"/>
    <property type="match status" value="1"/>
</dbReference>
<dbReference type="Gene3D" id="2.60.40.10">
    <property type="entry name" value="Immunoglobulins"/>
    <property type="match status" value="1"/>
</dbReference>
<comment type="caution">
    <text evidence="3">The sequence shown here is derived from an EMBL/GenBank/DDBJ whole genome shotgun (WGS) entry which is preliminary data.</text>
</comment>
<proteinExistence type="predicted"/>
<accession>A0A179FVZ7</accession>
<organism evidence="3 4">
    <name type="scientific">Purpureocillium lilacinum</name>
    <name type="common">Paecilomyces lilacinus</name>
    <dbReference type="NCBI Taxonomy" id="33203"/>
    <lineage>
        <taxon>Eukaryota</taxon>
        <taxon>Fungi</taxon>
        <taxon>Dikarya</taxon>
        <taxon>Ascomycota</taxon>
        <taxon>Pezizomycotina</taxon>
        <taxon>Sordariomycetes</taxon>
        <taxon>Hypocreomycetidae</taxon>
        <taxon>Hypocreales</taxon>
        <taxon>Ophiocordycipitaceae</taxon>
        <taxon>Purpureocillium</taxon>
    </lineage>
</organism>
<keyword evidence="3" id="KW-0255">Endonuclease</keyword>
<dbReference type="InterPro" id="IPR036691">
    <property type="entry name" value="Endo/exonu/phosph_ase_sf"/>
</dbReference>
<keyword evidence="3" id="KW-0540">Nuclease</keyword>
<evidence type="ECO:0000259" key="2">
    <source>
        <dbReference type="PROSITE" id="PS00498"/>
    </source>
</evidence>
<feature type="domain" description="Tyrosinase copper-binding" evidence="2">
    <location>
        <begin position="268"/>
        <end position="279"/>
    </location>
</feature>
<dbReference type="Gene3D" id="3.60.10.10">
    <property type="entry name" value="Endonuclease/exonuclease/phosphatase"/>
    <property type="match status" value="1"/>
</dbReference>
<dbReference type="PROSITE" id="PS00498">
    <property type="entry name" value="TYROSINASE_2"/>
    <property type="match status" value="1"/>
</dbReference>
<dbReference type="Proteomes" id="UP000078240">
    <property type="component" value="Unassembled WGS sequence"/>
</dbReference>
<dbReference type="GO" id="GO:0004519">
    <property type="term" value="F:endonuclease activity"/>
    <property type="evidence" value="ECO:0007669"/>
    <property type="project" value="UniProtKB-KW"/>
</dbReference>
<feature type="signal peptide" evidence="1">
    <location>
        <begin position="1"/>
        <end position="23"/>
    </location>
</feature>
<dbReference type="GO" id="GO:0016491">
    <property type="term" value="F:oxidoreductase activity"/>
    <property type="evidence" value="ECO:0007669"/>
    <property type="project" value="InterPro"/>
</dbReference>
<evidence type="ECO:0000256" key="1">
    <source>
        <dbReference type="SAM" id="SignalP"/>
    </source>
</evidence>
<dbReference type="GO" id="GO:0004527">
    <property type="term" value="F:exonuclease activity"/>
    <property type="evidence" value="ECO:0007669"/>
    <property type="project" value="UniProtKB-KW"/>
</dbReference>
<dbReference type="InterPro" id="IPR005135">
    <property type="entry name" value="Endo/exonuclease/phosphatase"/>
</dbReference>
<dbReference type="SUPFAM" id="SSF48056">
    <property type="entry name" value="Di-copper centre-containing domain"/>
    <property type="match status" value="1"/>
</dbReference>
<name>A0A179FVZ7_PURLI</name>
<evidence type="ECO:0000313" key="4">
    <source>
        <dbReference type="Proteomes" id="UP000078240"/>
    </source>
</evidence>
<dbReference type="PRINTS" id="PR00092">
    <property type="entry name" value="TYROSINASE"/>
</dbReference>
<dbReference type="Pfam" id="PF00264">
    <property type="entry name" value="Tyrosinase"/>
    <property type="match status" value="1"/>
</dbReference>
<evidence type="ECO:0000313" key="3">
    <source>
        <dbReference type="EMBL" id="OAQ69301.1"/>
    </source>
</evidence>
<dbReference type="InterPro" id="IPR002227">
    <property type="entry name" value="Tyrosinase_Cu-bd"/>
</dbReference>
<sequence length="990" mass="110410">MQARNPKGILIAVLGIAPLGLFAQDPYAITGVSVSDPENGVPLRRNINELQAAGGAQWDLYIRSLLEMQQDNYTDPLSYFQIKELFISWHRPYVILFEQVLVSHARRLAQSYPQGLREVYVQAANELRSPFWDWAASSVVPPASVPAKVTINVPNGDDVQEEEVDNPLYSYKIPQQVLDGQYGTFDPDNRPRTIRCPPPQTYPDSANDLLGQRPYRQWVYDAFTRATNFTDFATTSSTIVSLELIHNGIHWDAACGQQFLSPDLSAFDPLFMLHHSNVDRLWSYWQALKPDQDIFQDTYSGQSRFASPAGKVISSKSALEPFFGAERVQHTTESVRSIRGFGYSYEGLEYWSKSAEQMRQDTTRLINRLYSTQPAPVDRRQESEAKSRYFAQISVDREDIPKPCQIKLFHDDKEIAGVVVMGQPAVGKMSAGLPLDRFMQTSKMSTMDHDEVTRSIASSLNVKIVKASSLNTLPAKWQLTSFSSEAGRFLPGQSGLRGIICGLLLAPTAFAAPVDSSSPSFILDQSKTALTFNYSTPAPDAKNWVGLFAYSNGPEYDKKRGNPITWEYTTAGQGSVQLSVPNLKPGTYTAYFLAKDGYVKITEQIDLRFEGFGPVKFIVQEFTTHNARVGDKFEASIRGLVGVSPDANNTFRLASSDKGDWTSVSADGIISGTPGRQGTAVVTVEATGSDGSKAQLTVRVPVRSKTSQLVEKLTVLSFNLWHGGTQVNDYHNKQIRFLTASGADVVGVQESQRGNVHRLAYALGWYFWETRDIGIISRYPITQQYPDTSAAGSVRISLDGDKSEVVMWNTHLGYDPYGPYDFCFSNMTRDQVLKREEESGRTPQMKEIVAGMKEELGNTDKVPLLLTGDFNAPSHLDWIDATREAHCNVGSFPWPSSVLPTEAGLLDSYRKDHRYPQKDPGITWSPIYKDNGGRPEPMDRIDFIYYKGGLHVESSEVVLVGKPQEEPNHKDNEWTSDHAAVKTVFKITKK</sequence>
<dbReference type="AlphaFoldDB" id="A0A179FVZ7"/>
<dbReference type="InterPro" id="IPR008922">
    <property type="entry name" value="Di-copper_centre_dom_sf"/>
</dbReference>
<keyword evidence="3" id="KW-0269">Exonuclease</keyword>
<feature type="chain" id="PRO_5008102076" evidence="1">
    <location>
        <begin position="24"/>
        <end position="990"/>
    </location>
</feature>
<keyword evidence="3" id="KW-0378">Hydrolase</keyword>
<dbReference type="EMBL" id="LSBH01000011">
    <property type="protein sequence ID" value="OAQ69301.1"/>
    <property type="molecule type" value="Genomic_DNA"/>
</dbReference>
<keyword evidence="1" id="KW-0732">Signal</keyword>
<reference evidence="3 4" key="1">
    <citation type="submission" date="2016-01" db="EMBL/GenBank/DDBJ databases">
        <title>Biosynthesis of antibiotic leucinostatins and their inhibition on Phytophthora in bio-control Purpureocillium lilacinum.</title>
        <authorList>
            <person name="Wang G."/>
            <person name="Liu Z."/>
            <person name="Lin R."/>
            <person name="Li E."/>
            <person name="Mao Z."/>
            <person name="Ling J."/>
            <person name="Yin W."/>
            <person name="Xie B."/>
        </authorList>
    </citation>
    <scope>NUCLEOTIDE SEQUENCE [LARGE SCALE GENOMIC DNA]</scope>
    <source>
        <strain evidence="3">PLBJ-1</strain>
    </source>
</reference>
<protein>
    <submittedName>
        <fullName evidence="3">Endonuclease/exonuclease/phosphatase family</fullName>
    </submittedName>
</protein>
<dbReference type="Pfam" id="PF03372">
    <property type="entry name" value="Exo_endo_phos"/>
    <property type="match status" value="1"/>
</dbReference>
<dbReference type="Gene3D" id="1.10.1280.10">
    <property type="entry name" value="Di-copper center containing domain from catechol oxidase"/>
    <property type="match status" value="1"/>
</dbReference>
<dbReference type="PANTHER" id="PTHR41349">
    <property type="match status" value="1"/>
</dbReference>